<dbReference type="SUPFAM" id="SSF55785">
    <property type="entry name" value="PYP-like sensor domain (PAS domain)"/>
    <property type="match status" value="2"/>
</dbReference>
<dbReference type="PROSITE" id="PS50109">
    <property type="entry name" value="HIS_KIN"/>
    <property type="match status" value="1"/>
</dbReference>
<dbReference type="InterPro" id="IPR001638">
    <property type="entry name" value="Solute-binding_3/MltF_N"/>
</dbReference>
<dbReference type="InterPro" id="IPR013656">
    <property type="entry name" value="PAS_4"/>
</dbReference>
<evidence type="ECO:0000259" key="13">
    <source>
        <dbReference type="PROSITE" id="PS50110"/>
    </source>
</evidence>
<dbReference type="Pfam" id="PF02518">
    <property type="entry name" value="HATPase_c"/>
    <property type="match status" value="1"/>
</dbReference>
<evidence type="ECO:0000256" key="7">
    <source>
        <dbReference type="ARBA" id="ARBA00022840"/>
    </source>
</evidence>
<dbReference type="PROSITE" id="PS50112">
    <property type="entry name" value="PAS"/>
    <property type="match status" value="2"/>
</dbReference>
<comment type="caution">
    <text evidence="16">The sequence shown here is derived from an EMBL/GenBank/DDBJ whole genome shotgun (WGS) entry which is preliminary data.</text>
</comment>
<dbReference type="CDD" id="cd00082">
    <property type="entry name" value="HisKA"/>
    <property type="match status" value="1"/>
</dbReference>
<keyword evidence="5" id="KW-0547">Nucleotide-binding</keyword>
<dbReference type="Gene3D" id="1.10.287.130">
    <property type="match status" value="1"/>
</dbReference>
<dbReference type="SMART" id="SM00388">
    <property type="entry name" value="HisKA"/>
    <property type="match status" value="1"/>
</dbReference>
<evidence type="ECO:0000256" key="10">
    <source>
        <dbReference type="SAM" id="Phobius"/>
    </source>
</evidence>
<feature type="transmembrane region" description="Helical" evidence="10">
    <location>
        <begin position="257"/>
        <end position="279"/>
    </location>
</feature>
<gene>
    <name evidence="16" type="ORF">C0187_00200</name>
</gene>
<dbReference type="PANTHER" id="PTHR43065:SF46">
    <property type="entry name" value="C4-DICARBOXYLATE TRANSPORT SENSOR PROTEIN DCTB"/>
    <property type="match status" value="1"/>
</dbReference>
<feature type="chain" id="PRO_5014412966" description="histidine kinase" evidence="11">
    <location>
        <begin position="19"/>
        <end position="918"/>
    </location>
</feature>
<feature type="domain" description="Histidine kinase" evidence="12">
    <location>
        <begin position="566"/>
        <end position="777"/>
    </location>
</feature>
<dbReference type="GO" id="GO:0005524">
    <property type="term" value="F:ATP binding"/>
    <property type="evidence" value="ECO:0007669"/>
    <property type="project" value="UniProtKB-KW"/>
</dbReference>
<dbReference type="InterPro" id="IPR003661">
    <property type="entry name" value="HisK_dim/P_dom"/>
</dbReference>
<feature type="modified residue" description="4-aspartylphosphate" evidence="9">
    <location>
        <position position="848"/>
    </location>
</feature>
<sequence length="918" mass="104749">MRGLFFLILLLTYSVSFSQTVKVGVWNNPPLSIISDNNVTGFIPDIFEKISKDQDIDVVYVKGGWEELYTKLKNGEIDIFMPIGYSEKRLNEIDFSKYPLFTNWGQIICKKDKYLNSISELNGKRIAIQKNDLYFTGDFGLRHLLEEFKINSNIIFLDNYIEGFHKILNDEADCALVGKSFILSNKDNDIIPTSIIVQPVEVHFGYSKKLDNHTKSQIDEGIKKLIDDKDSYYYHLLNYLNETGYNYSISTFYIQKFFLPIITFIAILVFVLLLFNVLLRKKVVQKTYELHNTIEKLKNSESKLKAILNSMPNIIFVINKDFRYLDVITNRDDLLLSPKDQIIGKSIYDFFTGDKLLLFENHIKDVIEHMHRSNILYDIDINGNTRYFESFGVPMVLGNEVFGLFQIVERTDLVMANDACHRAMMELSVEKDKLNRILNSVSEMVIFADPDGQITFTNRSTVEFFGKSLIGGRLSELIFEDIEGNRIDFPVCKDSKNISHCRLNNNYLVLNDKKYEIEGEIQPIYDSASRINGILIVLRDVTNEKRRERELIKADKLETIGRIAAGIAHDFNNYLGAIQNYVSFLQLNDDNKTIAESIISIIKKSQNLTKQLLTFSKGGTPVFKIADVGKLVKEVATFSLRGSNIKEEFDIPDSCFCAKIDEGFLSQVVSNLVINARDAMGNNGKIKISISKVYLHKDNEFHLEEGEYIKVSIKDSGPGVPQSLQNKIFDPFFTTKSNGTGLGLTTSYAIIKNHKGELSFLNHEDGCEFFFFIPSSDDSECDKKSEGQDSKPKLDGKIKVLYMDDENILRDSFGLLMEAIGAVVVSVQNGEEALKAVQKERFDIIVLDLTIKTGMSGKDTIKKLKEMKVDSFFVVSSGYSDDPVIHNFKEYGFDGYLPKPFSLKEVKEMLENYKMRHS</sequence>
<dbReference type="InterPro" id="IPR036890">
    <property type="entry name" value="HATPase_C_sf"/>
</dbReference>
<dbReference type="PROSITE" id="PS50110">
    <property type="entry name" value="RESPONSE_REGULATORY"/>
    <property type="match status" value="1"/>
</dbReference>
<keyword evidence="3 9" id="KW-0597">Phosphoprotein</keyword>
<evidence type="ECO:0000256" key="4">
    <source>
        <dbReference type="ARBA" id="ARBA00022679"/>
    </source>
</evidence>
<dbReference type="PRINTS" id="PR00344">
    <property type="entry name" value="BCTRLSENSOR"/>
</dbReference>
<dbReference type="GO" id="GO:0000155">
    <property type="term" value="F:phosphorelay sensor kinase activity"/>
    <property type="evidence" value="ECO:0007669"/>
    <property type="project" value="InterPro"/>
</dbReference>
<feature type="signal peptide" evidence="11">
    <location>
        <begin position="1"/>
        <end position="18"/>
    </location>
</feature>
<evidence type="ECO:0000256" key="5">
    <source>
        <dbReference type="ARBA" id="ARBA00022741"/>
    </source>
</evidence>
<comment type="catalytic activity">
    <reaction evidence="1">
        <text>ATP + protein L-histidine = ADP + protein N-phospho-L-histidine.</text>
        <dbReference type="EC" id="2.7.13.3"/>
    </reaction>
</comment>
<dbReference type="InterPro" id="IPR000700">
    <property type="entry name" value="PAS-assoc_C"/>
</dbReference>
<dbReference type="CDD" id="cd00156">
    <property type="entry name" value="REC"/>
    <property type="match status" value="1"/>
</dbReference>
<evidence type="ECO:0000256" key="1">
    <source>
        <dbReference type="ARBA" id="ARBA00000085"/>
    </source>
</evidence>
<dbReference type="InterPro" id="IPR003594">
    <property type="entry name" value="HATPase_dom"/>
</dbReference>
<dbReference type="PROSITE" id="PS50113">
    <property type="entry name" value="PAC"/>
    <property type="match status" value="1"/>
</dbReference>
<name>A0A2J6WRP1_9BACT</name>
<proteinExistence type="predicted"/>
<dbReference type="SMART" id="SM00387">
    <property type="entry name" value="HATPase_c"/>
    <property type="match status" value="1"/>
</dbReference>
<dbReference type="Pfam" id="PF00072">
    <property type="entry name" value="Response_reg"/>
    <property type="match status" value="1"/>
</dbReference>
<organism evidence="16 17">
    <name type="scientific">Calditerrivibrio nitroreducens</name>
    <dbReference type="NCBI Taxonomy" id="477976"/>
    <lineage>
        <taxon>Bacteria</taxon>
        <taxon>Pseudomonadati</taxon>
        <taxon>Deferribacterota</taxon>
        <taxon>Deferribacteres</taxon>
        <taxon>Deferribacterales</taxon>
        <taxon>Calditerrivibrionaceae</taxon>
    </lineage>
</organism>
<dbReference type="SMART" id="SM00062">
    <property type="entry name" value="PBPb"/>
    <property type="match status" value="1"/>
</dbReference>
<dbReference type="Pfam" id="PF00497">
    <property type="entry name" value="SBP_bac_3"/>
    <property type="match status" value="1"/>
</dbReference>
<dbReference type="InterPro" id="IPR011006">
    <property type="entry name" value="CheY-like_superfamily"/>
</dbReference>
<evidence type="ECO:0000259" key="15">
    <source>
        <dbReference type="PROSITE" id="PS50113"/>
    </source>
</evidence>
<keyword evidence="10" id="KW-0812">Transmembrane</keyword>
<dbReference type="Proteomes" id="UP000242881">
    <property type="component" value="Unassembled WGS sequence"/>
</dbReference>
<dbReference type="Gene3D" id="3.30.565.10">
    <property type="entry name" value="Histidine kinase-like ATPase, C-terminal domain"/>
    <property type="match status" value="1"/>
</dbReference>
<dbReference type="InterPro" id="IPR000014">
    <property type="entry name" value="PAS"/>
</dbReference>
<keyword evidence="11" id="KW-0732">Signal</keyword>
<evidence type="ECO:0000259" key="12">
    <source>
        <dbReference type="PROSITE" id="PS50109"/>
    </source>
</evidence>
<dbReference type="AlphaFoldDB" id="A0A2J6WRP1"/>
<evidence type="ECO:0000313" key="17">
    <source>
        <dbReference type="Proteomes" id="UP000242881"/>
    </source>
</evidence>
<dbReference type="Gene3D" id="3.30.450.20">
    <property type="entry name" value="PAS domain"/>
    <property type="match status" value="2"/>
</dbReference>
<dbReference type="Pfam" id="PF13426">
    <property type="entry name" value="PAS_9"/>
    <property type="match status" value="1"/>
</dbReference>
<dbReference type="NCBIfam" id="TIGR00229">
    <property type="entry name" value="sensory_box"/>
    <property type="match status" value="1"/>
</dbReference>
<keyword evidence="7" id="KW-0067">ATP-binding</keyword>
<dbReference type="PANTHER" id="PTHR43065">
    <property type="entry name" value="SENSOR HISTIDINE KINASE"/>
    <property type="match status" value="1"/>
</dbReference>
<dbReference type="GO" id="GO:0006355">
    <property type="term" value="P:regulation of DNA-templated transcription"/>
    <property type="evidence" value="ECO:0007669"/>
    <property type="project" value="InterPro"/>
</dbReference>
<dbReference type="SUPFAM" id="SSF47384">
    <property type="entry name" value="Homodimeric domain of signal transducing histidine kinase"/>
    <property type="match status" value="1"/>
</dbReference>
<evidence type="ECO:0000256" key="8">
    <source>
        <dbReference type="ARBA" id="ARBA00023012"/>
    </source>
</evidence>
<feature type="domain" description="PAS" evidence="14">
    <location>
        <begin position="430"/>
        <end position="466"/>
    </location>
</feature>
<dbReference type="EC" id="2.7.13.3" evidence="2"/>
<dbReference type="EMBL" id="PNIN01000002">
    <property type="protein sequence ID" value="PMP73070.1"/>
    <property type="molecule type" value="Genomic_DNA"/>
</dbReference>
<dbReference type="InterPro" id="IPR005467">
    <property type="entry name" value="His_kinase_dom"/>
</dbReference>
<feature type="domain" description="PAC" evidence="15">
    <location>
        <begin position="497"/>
        <end position="553"/>
    </location>
</feature>
<evidence type="ECO:0000256" key="6">
    <source>
        <dbReference type="ARBA" id="ARBA00022777"/>
    </source>
</evidence>
<dbReference type="Gene3D" id="3.40.190.10">
    <property type="entry name" value="Periplasmic binding protein-like II"/>
    <property type="match status" value="2"/>
</dbReference>
<feature type="domain" description="Response regulatory" evidence="13">
    <location>
        <begin position="799"/>
        <end position="914"/>
    </location>
</feature>
<dbReference type="SUPFAM" id="SSF55874">
    <property type="entry name" value="ATPase domain of HSP90 chaperone/DNA topoisomerase II/histidine kinase"/>
    <property type="match status" value="1"/>
</dbReference>
<evidence type="ECO:0000256" key="3">
    <source>
        <dbReference type="ARBA" id="ARBA00022553"/>
    </source>
</evidence>
<dbReference type="CDD" id="cd00130">
    <property type="entry name" value="PAS"/>
    <property type="match status" value="1"/>
</dbReference>
<dbReference type="Gene3D" id="3.40.50.2300">
    <property type="match status" value="1"/>
</dbReference>
<dbReference type="SMART" id="SM00448">
    <property type="entry name" value="REC"/>
    <property type="match status" value="1"/>
</dbReference>
<dbReference type="InterPro" id="IPR035965">
    <property type="entry name" value="PAS-like_dom_sf"/>
</dbReference>
<dbReference type="InterPro" id="IPR004358">
    <property type="entry name" value="Sig_transdc_His_kin-like_C"/>
</dbReference>
<dbReference type="InterPro" id="IPR001789">
    <property type="entry name" value="Sig_transdc_resp-reg_receiver"/>
</dbReference>
<evidence type="ECO:0000313" key="16">
    <source>
        <dbReference type="EMBL" id="PMP73070.1"/>
    </source>
</evidence>
<keyword evidence="8" id="KW-0902">Two-component regulatory system</keyword>
<feature type="domain" description="PAS" evidence="14">
    <location>
        <begin position="300"/>
        <end position="370"/>
    </location>
</feature>
<keyword evidence="10" id="KW-0472">Membrane</keyword>
<evidence type="ECO:0000256" key="2">
    <source>
        <dbReference type="ARBA" id="ARBA00012438"/>
    </source>
</evidence>
<dbReference type="SUPFAM" id="SSF53850">
    <property type="entry name" value="Periplasmic binding protein-like II"/>
    <property type="match status" value="1"/>
</dbReference>
<dbReference type="SUPFAM" id="SSF52172">
    <property type="entry name" value="CheY-like"/>
    <property type="match status" value="1"/>
</dbReference>
<dbReference type="SMART" id="SM00091">
    <property type="entry name" value="PAS"/>
    <property type="match status" value="2"/>
</dbReference>
<keyword evidence="10" id="KW-1133">Transmembrane helix</keyword>
<keyword evidence="4" id="KW-0808">Transferase</keyword>
<evidence type="ECO:0000256" key="11">
    <source>
        <dbReference type="SAM" id="SignalP"/>
    </source>
</evidence>
<evidence type="ECO:0000259" key="14">
    <source>
        <dbReference type="PROSITE" id="PS50112"/>
    </source>
</evidence>
<protein>
    <recommendedName>
        <fullName evidence="2">histidine kinase</fullName>
        <ecNumber evidence="2">2.7.13.3</ecNumber>
    </recommendedName>
</protein>
<accession>A0A2J6WRP1</accession>
<reference evidence="16 17" key="1">
    <citation type="submission" date="2018-01" db="EMBL/GenBank/DDBJ databases">
        <title>Metagenomic assembled genomes from two thermal pools in the Uzon Caldera, Kamchatka, Russia.</title>
        <authorList>
            <person name="Wilkins L."/>
            <person name="Ettinger C."/>
        </authorList>
    </citation>
    <scope>NUCLEOTIDE SEQUENCE [LARGE SCALE GENOMIC DNA]</scope>
    <source>
        <strain evidence="16">ZAV-05</strain>
    </source>
</reference>
<evidence type="ECO:0000256" key="9">
    <source>
        <dbReference type="PROSITE-ProRule" id="PRU00169"/>
    </source>
</evidence>
<keyword evidence="6" id="KW-0418">Kinase</keyword>
<dbReference type="Pfam" id="PF08448">
    <property type="entry name" value="PAS_4"/>
    <property type="match status" value="1"/>
</dbReference>
<dbReference type="InterPro" id="IPR036097">
    <property type="entry name" value="HisK_dim/P_sf"/>
</dbReference>